<evidence type="ECO:0000313" key="2">
    <source>
        <dbReference type="EMBL" id="GAA3944183.1"/>
    </source>
</evidence>
<dbReference type="Pfam" id="PF04338">
    <property type="entry name" value="DUF481"/>
    <property type="match status" value="1"/>
</dbReference>
<dbReference type="Proteomes" id="UP001501565">
    <property type="component" value="Unassembled WGS sequence"/>
</dbReference>
<reference evidence="3" key="1">
    <citation type="journal article" date="2019" name="Int. J. Syst. Evol. Microbiol.">
        <title>The Global Catalogue of Microorganisms (GCM) 10K type strain sequencing project: providing services to taxonomists for standard genome sequencing and annotation.</title>
        <authorList>
            <consortium name="The Broad Institute Genomics Platform"/>
            <consortium name="The Broad Institute Genome Sequencing Center for Infectious Disease"/>
            <person name="Wu L."/>
            <person name="Ma J."/>
        </authorList>
    </citation>
    <scope>NUCLEOTIDE SEQUENCE [LARGE SCALE GENOMIC DNA]</scope>
    <source>
        <strain evidence="3">JCM 17551</strain>
    </source>
</reference>
<feature type="chain" id="PRO_5046139640" description="DUF481 domain-containing protein" evidence="1">
    <location>
        <begin position="25"/>
        <end position="341"/>
    </location>
</feature>
<comment type="caution">
    <text evidence="2">The sequence shown here is derived from an EMBL/GenBank/DDBJ whole genome shotgun (WGS) entry which is preliminary data.</text>
</comment>
<dbReference type="InterPro" id="IPR007433">
    <property type="entry name" value="DUF481"/>
</dbReference>
<keyword evidence="3" id="KW-1185">Reference proteome</keyword>
<evidence type="ECO:0000313" key="3">
    <source>
        <dbReference type="Proteomes" id="UP001501565"/>
    </source>
</evidence>
<evidence type="ECO:0000256" key="1">
    <source>
        <dbReference type="SAM" id="SignalP"/>
    </source>
</evidence>
<accession>A0ABP7NE25</accession>
<keyword evidence="1" id="KW-0732">Signal</keyword>
<feature type="signal peptide" evidence="1">
    <location>
        <begin position="1"/>
        <end position="24"/>
    </location>
</feature>
<name>A0ABP7NE25_9GAMM</name>
<dbReference type="EMBL" id="BAABBN010000017">
    <property type="protein sequence ID" value="GAA3944183.1"/>
    <property type="molecule type" value="Genomic_DNA"/>
</dbReference>
<dbReference type="RefSeq" id="WP_344800914.1">
    <property type="nucleotide sequence ID" value="NZ_BAABBN010000017.1"/>
</dbReference>
<proteinExistence type="predicted"/>
<organism evidence="2 3">
    <name type="scientific">Litoribacillus peritrichatus</name>
    <dbReference type="NCBI Taxonomy" id="718191"/>
    <lineage>
        <taxon>Bacteria</taxon>
        <taxon>Pseudomonadati</taxon>
        <taxon>Pseudomonadota</taxon>
        <taxon>Gammaproteobacteria</taxon>
        <taxon>Oceanospirillales</taxon>
        <taxon>Oceanospirillaceae</taxon>
        <taxon>Litoribacillus</taxon>
    </lineage>
</organism>
<protein>
    <recommendedName>
        <fullName evidence="4">DUF481 domain-containing protein</fullName>
    </recommendedName>
</protein>
<evidence type="ECO:0008006" key="4">
    <source>
        <dbReference type="Google" id="ProtNLM"/>
    </source>
</evidence>
<sequence length="341" mass="39281">MQRSLLIRTLTILLLGCASINTQADQILTGNGDQLTGFISHMDSGQITISTNHSGSVSVQRTNIQSLILERNVRIKLKDGQVIEGKLQSIRDGVTLIDTTAGDSLELESLDQVSYLYYLSPINKEWDVSGSIHVAIDLEREEDGDESEEWDITLSNSITYKQFRNNMLIEFERDKNKDVTTDEELLFEGSLDYFLDSNTFLSAMYRHEEDDFENLHRRRVYGFGIGNQPWQAPFQKLSYGLDLVHLQEEYDEGQNINENGLEFRIYYREETVISNLFFLQDHKYLKLESGDQRIDTKSALEYGLPYNIGLSLNYKWNYNDAPEAGNRKITNNLTFGVSYKW</sequence>
<gene>
    <name evidence="2" type="ORF">GCM10022277_44890</name>
</gene>